<keyword evidence="3" id="KW-0812">Transmembrane</keyword>
<evidence type="ECO:0000256" key="2">
    <source>
        <dbReference type="SAM" id="MobiDB-lite"/>
    </source>
</evidence>
<dbReference type="Pfam" id="PF03816">
    <property type="entry name" value="LytR_cpsA_psr"/>
    <property type="match status" value="1"/>
</dbReference>
<dbReference type="RefSeq" id="WP_264450051.1">
    <property type="nucleotide sequence ID" value="NZ_BAAAIS010000005.1"/>
</dbReference>
<dbReference type="PANTHER" id="PTHR33392">
    <property type="entry name" value="POLYISOPRENYL-TEICHOIC ACID--PEPTIDOGLYCAN TEICHOIC ACID TRANSFERASE TAGU"/>
    <property type="match status" value="1"/>
</dbReference>
<dbReference type="EMBL" id="JBHUFL010000001">
    <property type="protein sequence ID" value="MFD1833863.1"/>
    <property type="molecule type" value="Genomic_DNA"/>
</dbReference>
<feature type="transmembrane region" description="Helical" evidence="3">
    <location>
        <begin position="29"/>
        <end position="52"/>
    </location>
</feature>
<keyword evidence="3" id="KW-1133">Transmembrane helix</keyword>
<comment type="similarity">
    <text evidence="1">Belongs to the LytR/CpsA/Psr (LCP) family.</text>
</comment>
<organism evidence="5 6">
    <name type="scientific">Brachybacterium rhamnosum</name>
    <dbReference type="NCBI Taxonomy" id="173361"/>
    <lineage>
        <taxon>Bacteria</taxon>
        <taxon>Bacillati</taxon>
        <taxon>Actinomycetota</taxon>
        <taxon>Actinomycetes</taxon>
        <taxon>Micrococcales</taxon>
        <taxon>Dermabacteraceae</taxon>
        <taxon>Brachybacterium</taxon>
    </lineage>
</organism>
<evidence type="ECO:0000256" key="3">
    <source>
        <dbReference type="SAM" id="Phobius"/>
    </source>
</evidence>
<dbReference type="InterPro" id="IPR004474">
    <property type="entry name" value="LytR_CpsA_psr"/>
</dbReference>
<dbReference type="PANTHER" id="PTHR33392:SF6">
    <property type="entry name" value="POLYISOPRENYL-TEICHOIC ACID--PEPTIDOGLYCAN TEICHOIC ACID TRANSFERASE TAGU"/>
    <property type="match status" value="1"/>
</dbReference>
<name>A0ABW4PSY7_9MICO</name>
<evidence type="ECO:0000313" key="6">
    <source>
        <dbReference type="Proteomes" id="UP001597280"/>
    </source>
</evidence>
<evidence type="ECO:0000313" key="5">
    <source>
        <dbReference type="EMBL" id="MFD1833863.1"/>
    </source>
</evidence>
<proteinExistence type="inferred from homology"/>
<accession>A0ABW4PSY7</accession>
<protein>
    <submittedName>
        <fullName evidence="5">LCP family protein</fullName>
    </submittedName>
</protein>
<evidence type="ECO:0000256" key="1">
    <source>
        <dbReference type="ARBA" id="ARBA00006068"/>
    </source>
</evidence>
<sequence length="347" mass="37385">MNAPDDLQLPSDWEDDSEPDPRARRSRRFALIALGLAGVLVLGAVIAVGAYLNSLRSAYEKVTTVSISRGASDGERPEDGQGRNFLLLGSDKRSEEDAKAENVSGQRSDVMMLVHISADNKEVYVTSFPRDLYVDIPGHGKGRINSALAYGGVSLAVTTVENYTGVPIDHVALIDFEGIQGLVDTLDGVDVTVPEDFEADGHQYTKGTQHLNGEEALAFVRARKQFSEGDFQRNRNQQAVLQGIISKLISADTLTDPAKLRDTISTIAPYMTTDDGLDSGAMIELGLSLRSIRSGDIHYLAVPNSGPYTTSGGASVVGTDEEAMDLLRTALREDTMSSYYADHVSNG</sequence>
<feature type="region of interest" description="Disordered" evidence="2">
    <location>
        <begin position="1"/>
        <end position="21"/>
    </location>
</feature>
<evidence type="ECO:0000259" key="4">
    <source>
        <dbReference type="Pfam" id="PF03816"/>
    </source>
</evidence>
<dbReference type="NCBIfam" id="TIGR00350">
    <property type="entry name" value="lytR_cpsA_psr"/>
    <property type="match status" value="1"/>
</dbReference>
<reference evidence="6" key="1">
    <citation type="journal article" date="2019" name="Int. J. Syst. Evol. Microbiol.">
        <title>The Global Catalogue of Microorganisms (GCM) 10K type strain sequencing project: providing services to taxonomists for standard genome sequencing and annotation.</title>
        <authorList>
            <consortium name="The Broad Institute Genomics Platform"/>
            <consortium name="The Broad Institute Genome Sequencing Center for Infectious Disease"/>
            <person name="Wu L."/>
            <person name="Ma J."/>
        </authorList>
    </citation>
    <scope>NUCLEOTIDE SEQUENCE [LARGE SCALE GENOMIC DNA]</scope>
    <source>
        <strain evidence="6">JCM 11650</strain>
    </source>
</reference>
<comment type="caution">
    <text evidence="5">The sequence shown here is derived from an EMBL/GenBank/DDBJ whole genome shotgun (WGS) entry which is preliminary data.</text>
</comment>
<keyword evidence="6" id="KW-1185">Reference proteome</keyword>
<dbReference type="InterPro" id="IPR050922">
    <property type="entry name" value="LytR/CpsA/Psr_CW_biosynth"/>
</dbReference>
<feature type="domain" description="Cell envelope-related transcriptional attenuator" evidence="4">
    <location>
        <begin position="107"/>
        <end position="249"/>
    </location>
</feature>
<keyword evidence="3" id="KW-0472">Membrane</keyword>
<dbReference type="Gene3D" id="3.40.630.190">
    <property type="entry name" value="LCP protein"/>
    <property type="match status" value="1"/>
</dbReference>
<gene>
    <name evidence="5" type="ORF">ACFSDA_02140</name>
</gene>
<dbReference type="Proteomes" id="UP001597280">
    <property type="component" value="Unassembled WGS sequence"/>
</dbReference>